<reference evidence="8 9" key="1">
    <citation type="submission" date="2023-03" db="EMBL/GenBank/DDBJ databases">
        <title>WGS of Gossypium arboreum.</title>
        <authorList>
            <person name="Yu D."/>
        </authorList>
    </citation>
    <scope>NUCLEOTIDE SEQUENCE [LARGE SCALE GENOMIC DNA]</scope>
    <source>
        <tissue evidence="8">Leaf</tissue>
    </source>
</reference>
<gene>
    <name evidence="8" type="ORF">PVK06_000833</name>
</gene>
<feature type="region of interest" description="Disordered" evidence="5">
    <location>
        <begin position="174"/>
        <end position="208"/>
    </location>
</feature>
<feature type="compositionally biased region" description="Basic and acidic residues" evidence="5">
    <location>
        <begin position="174"/>
        <end position="183"/>
    </location>
</feature>
<dbReference type="InterPro" id="IPR036312">
    <property type="entry name" value="Bifun_inhib/LTP/seed_sf"/>
</dbReference>
<dbReference type="SUPFAM" id="SSF47699">
    <property type="entry name" value="Bifunctional inhibitor/lipid-transfer protein/seed storage 2S albumin"/>
    <property type="match status" value="1"/>
</dbReference>
<protein>
    <recommendedName>
        <fullName evidence="7">Bifunctional inhibitor/plant lipid transfer protein/seed storage helical domain-containing protein</fullName>
    </recommendedName>
</protein>
<keyword evidence="9" id="KW-1185">Reference proteome</keyword>
<dbReference type="CDD" id="cd00261">
    <property type="entry name" value="AAI_SS"/>
    <property type="match status" value="1"/>
</dbReference>
<evidence type="ECO:0000256" key="3">
    <source>
        <dbReference type="ARBA" id="ARBA00023129"/>
    </source>
</evidence>
<keyword evidence="4" id="KW-1015">Disulfide bond</keyword>
<comment type="caution">
    <text evidence="8">The sequence shown here is derived from an EMBL/GenBank/DDBJ whole genome shotgun (WGS) entry which is preliminary data.</text>
</comment>
<dbReference type="Proteomes" id="UP001358586">
    <property type="component" value="Chromosome 1"/>
</dbReference>
<dbReference type="SMART" id="SM00499">
    <property type="entry name" value="AAI"/>
    <property type="match status" value="1"/>
</dbReference>
<dbReference type="EMBL" id="JARKNE010000001">
    <property type="protein sequence ID" value="KAK5844692.1"/>
    <property type="molecule type" value="Genomic_DNA"/>
</dbReference>
<name>A0ABR0QZF4_GOSAR</name>
<feature type="signal peptide" evidence="6">
    <location>
        <begin position="1"/>
        <end position="20"/>
    </location>
</feature>
<evidence type="ECO:0000256" key="2">
    <source>
        <dbReference type="ARBA" id="ARBA00022761"/>
    </source>
</evidence>
<evidence type="ECO:0000256" key="1">
    <source>
        <dbReference type="ARBA" id="ARBA00008262"/>
    </source>
</evidence>
<feature type="chain" id="PRO_5046502105" description="Bifunctional inhibitor/plant lipid transfer protein/seed storage helical domain-containing protein" evidence="6">
    <location>
        <begin position="21"/>
        <end position="245"/>
    </location>
</feature>
<keyword evidence="3" id="KW-0708">Seed storage protein</keyword>
<feature type="domain" description="Bifunctional inhibitor/plant lipid transfer protein/seed storage helical" evidence="7">
    <location>
        <begin position="36"/>
        <end position="132"/>
    </location>
</feature>
<dbReference type="InterPro" id="IPR000617">
    <property type="entry name" value="Napin/2SS/CON"/>
</dbReference>
<sequence length="245" mass="27398">MAKLAVYLATLALILFLANASITSVTVESEENRDSCEQQIRKQAHLKHCQKYMEEELGGEGSDNIAGGYIDSCCQQLEKMDTQCRCQGLRHATMQQMQQMQGQMGSKQMREIMQKVTKKIMSECEMEPGSSFRAATLATLEGFLIDTTSIPEFSRGVSLILKSSEPWKLHSDETYLPKADPESTRVSADHSNPQVNKNDGNGKKPPSSYSSSIVSVISFIHEWILDSKVWKLRTLISRGYSSSIF</sequence>
<keyword evidence="2" id="KW-0758">Storage protein</keyword>
<evidence type="ECO:0000259" key="7">
    <source>
        <dbReference type="SMART" id="SM00499"/>
    </source>
</evidence>
<evidence type="ECO:0000313" key="9">
    <source>
        <dbReference type="Proteomes" id="UP001358586"/>
    </source>
</evidence>
<dbReference type="Pfam" id="PF00234">
    <property type="entry name" value="Tryp_alpha_amyl"/>
    <property type="match status" value="1"/>
</dbReference>
<accession>A0ABR0QZF4</accession>
<keyword evidence="6" id="KW-0732">Signal</keyword>
<evidence type="ECO:0000256" key="6">
    <source>
        <dbReference type="SAM" id="SignalP"/>
    </source>
</evidence>
<evidence type="ECO:0000313" key="8">
    <source>
        <dbReference type="EMBL" id="KAK5844692.1"/>
    </source>
</evidence>
<dbReference type="Gene3D" id="1.10.110.10">
    <property type="entry name" value="Plant lipid-transfer and hydrophobic proteins"/>
    <property type="match status" value="1"/>
</dbReference>
<evidence type="ECO:0000256" key="4">
    <source>
        <dbReference type="ARBA" id="ARBA00023157"/>
    </source>
</evidence>
<comment type="similarity">
    <text evidence="1">Belongs to the 2S seed storage albumins family.</text>
</comment>
<dbReference type="PANTHER" id="PTHR35496">
    <property type="entry name" value="2S SEED STORAGE PROTEIN 1-RELATED"/>
    <property type="match status" value="1"/>
</dbReference>
<organism evidence="8 9">
    <name type="scientific">Gossypium arboreum</name>
    <name type="common">Tree cotton</name>
    <name type="synonym">Gossypium nanking</name>
    <dbReference type="NCBI Taxonomy" id="29729"/>
    <lineage>
        <taxon>Eukaryota</taxon>
        <taxon>Viridiplantae</taxon>
        <taxon>Streptophyta</taxon>
        <taxon>Embryophyta</taxon>
        <taxon>Tracheophyta</taxon>
        <taxon>Spermatophyta</taxon>
        <taxon>Magnoliopsida</taxon>
        <taxon>eudicotyledons</taxon>
        <taxon>Gunneridae</taxon>
        <taxon>Pentapetalae</taxon>
        <taxon>rosids</taxon>
        <taxon>malvids</taxon>
        <taxon>Malvales</taxon>
        <taxon>Malvaceae</taxon>
        <taxon>Malvoideae</taxon>
        <taxon>Gossypium</taxon>
    </lineage>
</organism>
<dbReference type="InterPro" id="IPR016140">
    <property type="entry name" value="Bifunc_inhib/LTP/seed_store"/>
</dbReference>
<dbReference type="PANTHER" id="PTHR35496:SF20">
    <property type="entry name" value="2S SEED STORAGE PROTEIN 1-RELATED"/>
    <property type="match status" value="1"/>
</dbReference>
<feature type="compositionally biased region" description="Polar residues" evidence="5">
    <location>
        <begin position="184"/>
        <end position="199"/>
    </location>
</feature>
<proteinExistence type="inferred from homology"/>
<evidence type="ECO:0000256" key="5">
    <source>
        <dbReference type="SAM" id="MobiDB-lite"/>
    </source>
</evidence>